<dbReference type="Pfam" id="PF13456">
    <property type="entry name" value="RVT_3"/>
    <property type="match status" value="1"/>
</dbReference>
<dbReference type="STRING" id="1094619.G4YGP6"/>
<dbReference type="AlphaFoldDB" id="G4YGP6"/>
<dbReference type="InParanoid" id="G4YGP6"/>
<dbReference type="SMR" id="G4YGP6"/>
<dbReference type="GO" id="GO:0003676">
    <property type="term" value="F:nucleic acid binding"/>
    <property type="evidence" value="ECO:0007669"/>
    <property type="project" value="InterPro"/>
</dbReference>
<dbReference type="InterPro" id="IPR002156">
    <property type="entry name" value="RNaseH_domain"/>
</dbReference>
<sequence>EVLWGKSIAIPSPKCTLNIAAFVALFHVPSEANRQQQKRIHIAGDNALLIKVLSARTPPKSTRLRIWFHKCLQLVDKVRVASWTLLPRNANASSRSLAQLATETEQT</sequence>
<evidence type="ECO:0000313" key="3">
    <source>
        <dbReference type="Proteomes" id="UP000002640"/>
    </source>
</evidence>
<reference evidence="2 3" key="1">
    <citation type="journal article" date="2006" name="Science">
        <title>Phytophthora genome sequences uncover evolutionary origins and mechanisms of pathogenesis.</title>
        <authorList>
            <person name="Tyler B.M."/>
            <person name="Tripathy S."/>
            <person name="Zhang X."/>
            <person name="Dehal P."/>
            <person name="Jiang R.H."/>
            <person name="Aerts A."/>
            <person name="Arredondo F.D."/>
            <person name="Baxter L."/>
            <person name="Bensasson D."/>
            <person name="Beynon J.L."/>
            <person name="Chapman J."/>
            <person name="Damasceno C.M."/>
            <person name="Dorrance A.E."/>
            <person name="Dou D."/>
            <person name="Dickerman A.W."/>
            <person name="Dubchak I.L."/>
            <person name="Garbelotto M."/>
            <person name="Gijzen M."/>
            <person name="Gordon S.G."/>
            <person name="Govers F."/>
            <person name="Grunwald N.J."/>
            <person name="Huang W."/>
            <person name="Ivors K.L."/>
            <person name="Jones R.W."/>
            <person name="Kamoun S."/>
            <person name="Krampis K."/>
            <person name="Lamour K.H."/>
            <person name="Lee M.K."/>
            <person name="McDonald W.H."/>
            <person name="Medina M."/>
            <person name="Meijer H.J."/>
            <person name="Nordberg E.K."/>
            <person name="Maclean D.J."/>
            <person name="Ospina-Giraldo M.D."/>
            <person name="Morris P.F."/>
            <person name="Phuntumart V."/>
            <person name="Putnam N.H."/>
            <person name="Rash S."/>
            <person name="Rose J.K."/>
            <person name="Sakihama Y."/>
            <person name="Salamov A.A."/>
            <person name="Savidor A."/>
            <person name="Scheuring C.F."/>
            <person name="Smith B.M."/>
            <person name="Sobral B.W."/>
            <person name="Terry A."/>
            <person name="Torto-Alalibo T.A."/>
            <person name="Win J."/>
            <person name="Xu Z."/>
            <person name="Zhang H."/>
            <person name="Grigoriev I.V."/>
            <person name="Rokhsar D.S."/>
            <person name="Boore J.L."/>
        </authorList>
    </citation>
    <scope>NUCLEOTIDE SEQUENCE [LARGE SCALE GENOMIC DNA]</scope>
    <source>
        <strain evidence="2 3">P6497</strain>
    </source>
</reference>
<name>G4YGP6_PHYSP</name>
<dbReference type="GO" id="GO:0004523">
    <property type="term" value="F:RNA-DNA hybrid ribonuclease activity"/>
    <property type="evidence" value="ECO:0007669"/>
    <property type="project" value="InterPro"/>
</dbReference>
<proteinExistence type="predicted"/>
<feature type="domain" description="RNase H type-1" evidence="1">
    <location>
        <begin position="16"/>
        <end position="100"/>
    </location>
</feature>
<evidence type="ECO:0000259" key="1">
    <source>
        <dbReference type="Pfam" id="PF13456"/>
    </source>
</evidence>
<dbReference type="EMBL" id="JH159151">
    <property type="protein sequence ID" value="EGZ27009.1"/>
    <property type="molecule type" value="Genomic_DNA"/>
</dbReference>
<feature type="non-terminal residue" evidence="2">
    <location>
        <position position="107"/>
    </location>
</feature>
<dbReference type="Gene3D" id="3.30.420.10">
    <property type="entry name" value="Ribonuclease H-like superfamily/Ribonuclease H"/>
    <property type="match status" value="1"/>
</dbReference>
<evidence type="ECO:0000313" key="2">
    <source>
        <dbReference type="EMBL" id="EGZ27009.1"/>
    </source>
</evidence>
<dbReference type="GeneID" id="20651374"/>
<organism evidence="2 3">
    <name type="scientific">Phytophthora sojae (strain P6497)</name>
    <name type="common">Soybean stem and root rot agent</name>
    <name type="synonym">Phytophthora megasperma f. sp. glycines</name>
    <dbReference type="NCBI Taxonomy" id="1094619"/>
    <lineage>
        <taxon>Eukaryota</taxon>
        <taxon>Sar</taxon>
        <taxon>Stramenopiles</taxon>
        <taxon>Oomycota</taxon>
        <taxon>Peronosporomycetes</taxon>
        <taxon>Peronosporales</taxon>
        <taxon>Peronosporaceae</taxon>
        <taxon>Phytophthora</taxon>
    </lineage>
</organism>
<protein>
    <recommendedName>
        <fullName evidence="1">RNase H type-1 domain-containing protein</fullName>
    </recommendedName>
</protein>
<feature type="non-terminal residue" evidence="2">
    <location>
        <position position="1"/>
    </location>
</feature>
<dbReference type="InterPro" id="IPR036397">
    <property type="entry name" value="RNaseH_sf"/>
</dbReference>
<dbReference type="KEGG" id="psoj:PHYSODRAFT_404216"/>
<dbReference type="RefSeq" id="XP_009514284.1">
    <property type="nucleotide sequence ID" value="XM_009515989.1"/>
</dbReference>
<gene>
    <name evidence="2" type="ORF">PHYSODRAFT_404216</name>
</gene>
<keyword evidence="3" id="KW-1185">Reference proteome</keyword>
<dbReference type="Proteomes" id="UP000002640">
    <property type="component" value="Unassembled WGS sequence"/>
</dbReference>
<accession>G4YGP6</accession>